<dbReference type="GO" id="GO:0047213">
    <property type="term" value="F:anthocyanidin 3-O-glucosyltransferase activity"/>
    <property type="evidence" value="ECO:0007669"/>
    <property type="project" value="UniProtKB-EC"/>
</dbReference>
<dbReference type="EMBL" id="JAIWQS010000009">
    <property type="protein sequence ID" value="KAJ8754386.1"/>
    <property type="molecule type" value="Genomic_DNA"/>
</dbReference>
<dbReference type="PROSITE" id="PS00375">
    <property type="entry name" value="UDPGT"/>
    <property type="match status" value="1"/>
</dbReference>
<evidence type="ECO:0000256" key="1">
    <source>
        <dbReference type="ARBA" id="ARBA00004935"/>
    </source>
</evidence>
<dbReference type="Pfam" id="PF00201">
    <property type="entry name" value="UDPGT"/>
    <property type="match status" value="1"/>
</dbReference>
<keyword evidence="3 6" id="KW-0328">Glycosyltransferase</keyword>
<evidence type="ECO:0000256" key="7">
    <source>
        <dbReference type="RuleBase" id="RU362057"/>
    </source>
</evidence>
<comment type="pathway">
    <text evidence="1">Pigment biosynthesis; anthocyanin biosynthesis.</text>
</comment>
<dbReference type="SUPFAM" id="SSF53756">
    <property type="entry name" value="UDP-Glycosyltransferase/glycogen phosphorylase"/>
    <property type="match status" value="1"/>
</dbReference>
<evidence type="ECO:0000256" key="4">
    <source>
        <dbReference type="ARBA" id="ARBA00022679"/>
    </source>
</evidence>
<feature type="compositionally biased region" description="Pro residues" evidence="8">
    <location>
        <begin position="66"/>
        <end position="76"/>
    </location>
</feature>
<dbReference type="CDD" id="cd03784">
    <property type="entry name" value="GT1_Gtf-like"/>
    <property type="match status" value="1"/>
</dbReference>
<evidence type="ECO:0000256" key="6">
    <source>
        <dbReference type="RuleBase" id="RU003718"/>
    </source>
</evidence>
<dbReference type="PANTHER" id="PTHR48047">
    <property type="entry name" value="GLYCOSYLTRANSFERASE"/>
    <property type="match status" value="1"/>
</dbReference>
<evidence type="ECO:0000256" key="5">
    <source>
        <dbReference type="ARBA" id="ARBA00047606"/>
    </source>
</evidence>
<dbReference type="AlphaFoldDB" id="A0AAV8SQ29"/>
<dbReference type="EC" id="2.4.1.-" evidence="7"/>
<dbReference type="FunFam" id="3.40.50.2000:FF:000060">
    <property type="entry name" value="Glycosyltransferase"/>
    <property type="match status" value="1"/>
</dbReference>
<evidence type="ECO:0000256" key="8">
    <source>
        <dbReference type="SAM" id="MobiDB-lite"/>
    </source>
</evidence>
<keyword evidence="10" id="KW-1185">Reference proteome</keyword>
<comment type="caution">
    <text evidence="9">The sequence shown here is derived from an EMBL/GenBank/DDBJ whole genome shotgun (WGS) entry which is preliminary data.</text>
</comment>
<comment type="similarity">
    <text evidence="2 6">Belongs to the UDP-glycosyltransferase family.</text>
</comment>
<feature type="region of interest" description="Disordered" evidence="8">
    <location>
        <begin position="190"/>
        <end position="244"/>
    </location>
</feature>
<proteinExistence type="inferred from homology"/>
<accession>A0AAV8SQ29</accession>
<evidence type="ECO:0000313" key="10">
    <source>
        <dbReference type="Proteomes" id="UP001159364"/>
    </source>
</evidence>
<gene>
    <name evidence="9" type="ORF">K2173_002837</name>
</gene>
<evidence type="ECO:0000256" key="3">
    <source>
        <dbReference type="ARBA" id="ARBA00022676"/>
    </source>
</evidence>
<comment type="catalytic activity">
    <reaction evidence="5">
        <text>an anthocyanidin + UDP-alpha-D-glucose + H(+) = an anthocyanidin 3-O-beta-D-glucoside + UDP</text>
        <dbReference type="Rhea" id="RHEA:20093"/>
        <dbReference type="ChEBI" id="CHEBI:15378"/>
        <dbReference type="ChEBI" id="CHEBI:16307"/>
        <dbReference type="ChEBI" id="CHEBI:58223"/>
        <dbReference type="ChEBI" id="CHEBI:58885"/>
        <dbReference type="ChEBI" id="CHEBI:143576"/>
        <dbReference type="EC" id="2.4.1.115"/>
    </reaction>
</comment>
<reference evidence="9 10" key="1">
    <citation type="submission" date="2021-09" db="EMBL/GenBank/DDBJ databases">
        <title>Genomic insights and catalytic innovation underlie evolution of tropane alkaloids biosynthesis.</title>
        <authorList>
            <person name="Wang Y.-J."/>
            <person name="Tian T."/>
            <person name="Huang J.-P."/>
            <person name="Huang S.-X."/>
        </authorList>
    </citation>
    <scope>NUCLEOTIDE SEQUENCE [LARGE SCALE GENOMIC DNA]</scope>
    <source>
        <strain evidence="9">KIB-2018</strain>
        <tissue evidence="9">Leaf</tissue>
    </source>
</reference>
<organism evidence="9 10">
    <name type="scientific">Erythroxylum novogranatense</name>
    <dbReference type="NCBI Taxonomy" id="1862640"/>
    <lineage>
        <taxon>Eukaryota</taxon>
        <taxon>Viridiplantae</taxon>
        <taxon>Streptophyta</taxon>
        <taxon>Embryophyta</taxon>
        <taxon>Tracheophyta</taxon>
        <taxon>Spermatophyta</taxon>
        <taxon>Magnoliopsida</taxon>
        <taxon>eudicotyledons</taxon>
        <taxon>Gunneridae</taxon>
        <taxon>Pentapetalae</taxon>
        <taxon>rosids</taxon>
        <taxon>fabids</taxon>
        <taxon>Malpighiales</taxon>
        <taxon>Erythroxylaceae</taxon>
        <taxon>Erythroxylum</taxon>
    </lineage>
</organism>
<name>A0AAV8SQ29_9ROSI</name>
<evidence type="ECO:0000313" key="9">
    <source>
        <dbReference type="EMBL" id="KAJ8754386.1"/>
    </source>
</evidence>
<dbReference type="Gene3D" id="3.40.50.2000">
    <property type="entry name" value="Glycogen Phosphorylase B"/>
    <property type="match status" value="3"/>
</dbReference>
<sequence>MRRNYEIWIVPFFGQGHVLPSIELAKHVASRKFKASLVIPTHLSSSIPSSLRHFPLLEVIEFPGNSSPPSPPPPQQPSSDLPLPPNHHHDRHGHMSQGLETLLSAISQQPNTRLPICALVDVMMSSTSEAFKRFEIPTIGFFTSGACSAAMEYAMWKAKVKELKPGEVCLFDGLPEDMALSDLDLKWRHRDHPGGGVPPPPPGGLIGAPPPPPGGLIGAPPPPPGGLMGAPPLGPPRQGDRPPWLEAAEGSIAFMYNTCDELESEFLRYIADQTAKPVWGVGPLLPDKYWVSTGSIVHDGEIRANRRSTMTEEEVNSWLDSKPKRSVLYVSFGSEVEPIMDEYPQLADALEATDMSFIWVIQSGSGRPGPPPHMLRGESEGEQGYFPHGLDKRVGERGLIIHGWAPQLLILSHPSTAAFLSHCGWNSAMEALGRGVPILAYPIRGDQYNNAQLIVNHLKVGCMISVTEDFIKKDDIVKGIERVVGDDEMKIRAAALSAKFENGFPESSTRSLDAFRDFINQKAETQ</sequence>
<feature type="region of interest" description="Disordered" evidence="8">
    <location>
        <begin position="63"/>
        <end position="96"/>
    </location>
</feature>
<dbReference type="PANTHER" id="PTHR48047:SF131">
    <property type="entry name" value="GLYCOSYLTRANSFERASE"/>
    <property type="match status" value="1"/>
</dbReference>
<evidence type="ECO:0000256" key="2">
    <source>
        <dbReference type="ARBA" id="ARBA00009995"/>
    </source>
</evidence>
<dbReference type="InterPro" id="IPR002213">
    <property type="entry name" value="UDP_glucos_trans"/>
</dbReference>
<dbReference type="Proteomes" id="UP001159364">
    <property type="component" value="Linkage Group LG09"/>
</dbReference>
<feature type="compositionally biased region" description="Pro residues" evidence="8">
    <location>
        <begin position="196"/>
        <end position="225"/>
    </location>
</feature>
<keyword evidence="4 6" id="KW-0808">Transferase</keyword>
<protein>
    <recommendedName>
        <fullName evidence="7">Glycosyltransferase</fullName>
        <ecNumber evidence="7">2.4.1.-</ecNumber>
    </recommendedName>
</protein>
<dbReference type="InterPro" id="IPR035595">
    <property type="entry name" value="UDP_glycos_trans_CS"/>
</dbReference>